<dbReference type="GeneID" id="14309234"/>
<keyword evidence="3" id="KW-1185">Reference proteome</keyword>
<dbReference type="Proteomes" id="UP000010824">
    <property type="component" value="Chromosome"/>
</dbReference>
<evidence type="ECO:0000256" key="1">
    <source>
        <dbReference type="SAM" id="Phobius"/>
    </source>
</evidence>
<dbReference type="Pfam" id="PF19656">
    <property type="entry name" value="DUF6159"/>
    <property type="match status" value="1"/>
</dbReference>
<dbReference type="eggNOG" id="arCOG08211">
    <property type="taxonomic scope" value="Archaea"/>
</dbReference>
<reference evidence="3" key="1">
    <citation type="submission" date="2011-12" db="EMBL/GenBank/DDBJ databases">
        <title>Complete sequence of Methanoregula formicicum SMSP.</title>
        <authorList>
            <person name="Lucas S."/>
            <person name="Han J."/>
            <person name="Lapidus A."/>
            <person name="Cheng J.-F."/>
            <person name="Goodwin L."/>
            <person name="Pitluck S."/>
            <person name="Peters L."/>
            <person name="Ovchinnikova G."/>
            <person name="Teshima H."/>
            <person name="Detter J.C."/>
            <person name="Han C."/>
            <person name="Tapia R."/>
            <person name="Land M."/>
            <person name="Hauser L."/>
            <person name="Kyrpides N."/>
            <person name="Ivanova N."/>
            <person name="Pagani I."/>
            <person name="Imachi H."/>
            <person name="Tamaki H."/>
            <person name="Sekiguchi Y."/>
            <person name="Kamagata Y."/>
            <person name="Cadillo-Quiroz H."/>
            <person name="Zinder S."/>
            <person name="Liu W.-T."/>
            <person name="Woyke T."/>
        </authorList>
    </citation>
    <scope>NUCLEOTIDE SEQUENCE [LARGE SCALE GENOMIC DNA]</scope>
    <source>
        <strain evidence="3">DSM 22288 / NBRC 105244 / SMSP</strain>
    </source>
</reference>
<dbReference type="KEGG" id="mfo:Metfor_0561"/>
<dbReference type="HOGENOM" id="CLU_762094_0_0_2"/>
<feature type="transmembrane region" description="Helical" evidence="1">
    <location>
        <begin position="261"/>
        <end position="283"/>
    </location>
</feature>
<keyword evidence="1" id="KW-1133">Transmembrane helix</keyword>
<keyword evidence="1" id="KW-0812">Transmembrane</keyword>
<feature type="transmembrane region" description="Helical" evidence="1">
    <location>
        <begin position="183"/>
        <end position="207"/>
    </location>
</feature>
<reference evidence="2 3" key="2">
    <citation type="journal article" date="2014" name="Genome Announc.">
        <title>Complete Genome Sequence of Methanoregula formicica SMSPT, a Mesophilic Hydrogenotrophic Methanogen Isolated from a Methanogenic Upflow Anaerobic Sludge Blanket Reactor.</title>
        <authorList>
            <person name="Yamamoto K."/>
            <person name="Tamaki H."/>
            <person name="Cadillo-Quiroz H."/>
            <person name="Imachi H."/>
            <person name="Kyrpides N."/>
            <person name="Woyke T."/>
            <person name="Goodwin L."/>
            <person name="Zinder S.H."/>
            <person name="Kamagata Y."/>
            <person name="Liu W.T."/>
        </authorList>
    </citation>
    <scope>NUCLEOTIDE SEQUENCE [LARGE SCALE GENOMIC DNA]</scope>
    <source>
        <strain evidence="3">DSM 22288 / NBRC 105244 / SMSP</strain>
    </source>
</reference>
<protein>
    <submittedName>
        <fullName evidence="2">Uncharacterized protein</fullName>
    </submittedName>
</protein>
<evidence type="ECO:0000313" key="3">
    <source>
        <dbReference type="Proteomes" id="UP000010824"/>
    </source>
</evidence>
<gene>
    <name evidence="2" type="ordered locus">Metfor_0561</name>
</gene>
<evidence type="ECO:0000313" key="2">
    <source>
        <dbReference type="EMBL" id="AGB01624.1"/>
    </source>
</evidence>
<dbReference type="InterPro" id="IPR046157">
    <property type="entry name" value="DUF6159"/>
</dbReference>
<feature type="transmembrane region" description="Helical" evidence="1">
    <location>
        <begin position="71"/>
        <end position="92"/>
    </location>
</feature>
<accession>L0HEU8</accession>
<name>L0HEU8_METFS</name>
<dbReference type="RefSeq" id="WP_015284588.1">
    <property type="nucleotide sequence ID" value="NC_019943.1"/>
</dbReference>
<dbReference type="AlphaFoldDB" id="L0HEU8"/>
<keyword evidence="1" id="KW-0472">Membrane</keyword>
<dbReference type="InParanoid" id="L0HEU8"/>
<feature type="transmembrane region" description="Helical" evidence="1">
    <location>
        <begin position="303"/>
        <end position="331"/>
    </location>
</feature>
<feature type="transmembrane region" description="Helical" evidence="1">
    <location>
        <begin position="351"/>
        <end position="373"/>
    </location>
</feature>
<sequence precursor="true">MTLVSTLADCWLGLCRRAPRVRASQTVIRDQPEPVHEGQPGGGGGGGTGAVRMGIGAALSGTKTLIRNPQLLWFSLLVALVLAGQSLLHGVIRELSSSPELNFVINSSITEWRFVVDPWITLVCPTFYQNYASTLTSLVFAFVVELPMIFCLVVLLAGLVLSLTSKKGGPVSFFHGLGMARKYLRPLAGWSVVMALAGIIVLFVGYYNSYLLSVSIVQILDHALHQNPFNYVINPNLGNTIFFGGKFDINWLLYSGLWDTLILSAINVLLFVLTLFVVPLIVLEETSLKGAIMGSFTLMRRGWGEVAACLLGLGIVVSAAMFLSLIFPVVAGGNIAVDYWPPPAEWLAAGLLYVLALTSLVVIAATVGGIAALEMYRNAKMRESGQ</sequence>
<organism evidence="2 3">
    <name type="scientific">Methanoregula formicica (strain DSM 22288 / NBRC 105244 / SMSP)</name>
    <dbReference type="NCBI Taxonomy" id="593750"/>
    <lineage>
        <taxon>Archaea</taxon>
        <taxon>Methanobacteriati</taxon>
        <taxon>Methanobacteriota</taxon>
        <taxon>Stenosarchaea group</taxon>
        <taxon>Methanomicrobia</taxon>
        <taxon>Methanomicrobiales</taxon>
        <taxon>Methanoregulaceae</taxon>
        <taxon>Methanoregula</taxon>
    </lineage>
</organism>
<proteinExistence type="predicted"/>
<feature type="transmembrane region" description="Helical" evidence="1">
    <location>
        <begin position="138"/>
        <end position="163"/>
    </location>
</feature>
<dbReference type="EMBL" id="CP003167">
    <property type="protein sequence ID" value="AGB01624.1"/>
    <property type="molecule type" value="Genomic_DNA"/>
</dbReference>
<dbReference type="STRING" id="593750.Metfor_0561"/>